<dbReference type="SUPFAM" id="SSF51182">
    <property type="entry name" value="RmlC-like cupins"/>
    <property type="match status" value="1"/>
</dbReference>
<dbReference type="Gene3D" id="2.60.120.10">
    <property type="entry name" value="Jelly Rolls"/>
    <property type="match status" value="1"/>
</dbReference>
<sequence>MTSESSTEATEPTFRHLDDPEVTWQQVKRQRNADGSESSVWEKWLACAADPQYLTLYAKYDPGMIVRRHGHFSPHVVMILEGGAWFGQRWCPAGTHIELPTGAAFGPIRAGDEGAVMFEVMMGDPRSWGEQPELFERALAEQGAEPLPDVELEYPDWLTDLRSLWASPGENSSNANPPHADPLLTEPLHTEPLHTEPLPSEER</sequence>
<dbReference type="InterPro" id="IPR014710">
    <property type="entry name" value="RmlC-like_jellyroll"/>
</dbReference>
<dbReference type="AlphaFoldDB" id="A0A6J6RTY6"/>
<feature type="region of interest" description="Disordered" evidence="1">
    <location>
        <begin position="165"/>
        <end position="203"/>
    </location>
</feature>
<feature type="compositionally biased region" description="Basic and acidic residues" evidence="1">
    <location>
        <begin position="188"/>
        <end position="203"/>
    </location>
</feature>
<dbReference type="InterPro" id="IPR011051">
    <property type="entry name" value="RmlC_Cupin_sf"/>
</dbReference>
<protein>
    <submittedName>
        <fullName evidence="2">Unannotated protein</fullName>
    </submittedName>
</protein>
<reference evidence="2" key="1">
    <citation type="submission" date="2020-05" db="EMBL/GenBank/DDBJ databases">
        <authorList>
            <person name="Chiriac C."/>
            <person name="Salcher M."/>
            <person name="Ghai R."/>
            <person name="Kavagutti S V."/>
        </authorList>
    </citation>
    <scope>NUCLEOTIDE SEQUENCE</scope>
</reference>
<organism evidence="2">
    <name type="scientific">freshwater metagenome</name>
    <dbReference type="NCBI Taxonomy" id="449393"/>
    <lineage>
        <taxon>unclassified sequences</taxon>
        <taxon>metagenomes</taxon>
        <taxon>ecological metagenomes</taxon>
    </lineage>
</organism>
<name>A0A6J6RTY6_9ZZZZ</name>
<evidence type="ECO:0000256" key="1">
    <source>
        <dbReference type="SAM" id="MobiDB-lite"/>
    </source>
</evidence>
<proteinExistence type="predicted"/>
<accession>A0A6J6RTY6</accession>
<dbReference type="EMBL" id="CAEZYU010000001">
    <property type="protein sequence ID" value="CAB4725849.1"/>
    <property type="molecule type" value="Genomic_DNA"/>
</dbReference>
<gene>
    <name evidence="2" type="ORF">UFOPK2766_00004</name>
</gene>
<evidence type="ECO:0000313" key="2">
    <source>
        <dbReference type="EMBL" id="CAB4725849.1"/>
    </source>
</evidence>